<proteinExistence type="predicted"/>
<accession>A0ABP9DAW1</accession>
<evidence type="ECO:0000313" key="4">
    <source>
        <dbReference type="EMBL" id="GAA4835331.1"/>
    </source>
</evidence>
<sequence length="579" mass="56732">MGTRRSVRLAAVAAAGLLAGLLPGTDSASGGQDGRLSLDYTCGFPGGNRSVTVELQQAYPGGASAGTAFRPGQLTVRVPLPADLAGAAAGAGEVVAASGTAALTTAIGQGATSVRADWTALAASTTPLPGDGDGLLAFTGTVPAVTVAAPGEVTFTAGALALDLTVQRVANAAAPTPTPSSPTASAPAANVAAASAPAAKAASAGAARIAVACVPVAGQAAELGRVVVAEGPAGSAVPSAPAPGGSGPARPPGGAAGGGTPTGTAAPGGSASASGSPTPSGPSASAGLTVPGAAARGAAAIRVQAGYHSGTNQCPEPPEGALDAGRLPPVPEGAMVLPDPEYPFPSVPACAYADGFANVAKLGQATLVNDPAKSPALVGLNLTRRLVMLWGDTDGYFEADSLGELKLPVAESTFLTYGFVPTTAKIEFTPLGLLTIVATGNANWNQPSLFTIGGHQSMRIYDVKVNGTPLDVGPDCRTAEPVDLVLKGRQDGYLPDGGDGKPDYTLQGGGPLAQTDLYVPPFTGCGSHGEDLDALFTAAVSGPGNSLNLMQGPICTPTSDQPNGCEPEIVIPDPPTRRR</sequence>
<feature type="signal peptide" evidence="2">
    <location>
        <begin position="1"/>
        <end position="28"/>
    </location>
</feature>
<feature type="domain" description="DUF6801" evidence="3">
    <location>
        <begin position="39"/>
        <end position="171"/>
    </location>
</feature>
<evidence type="ECO:0000256" key="2">
    <source>
        <dbReference type="SAM" id="SignalP"/>
    </source>
</evidence>
<evidence type="ECO:0000313" key="5">
    <source>
        <dbReference type="Proteomes" id="UP001501752"/>
    </source>
</evidence>
<protein>
    <recommendedName>
        <fullName evidence="3">DUF6801 domain-containing protein</fullName>
    </recommendedName>
</protein>
<feature type="region of interest" description="Disordered" evidence="1">
    <location>
        <begin position="557"/>
        <end position="579"/>
    </location>
</feature>
<organism evidence="4 5">
    <name type="scientific">Kitasatospora terrestris</name>
    <dbReference type="NCBI Taxonomy" id="258051"/>
    <lineage>
        <taxon>Bacteria</taxon>
        <taxon>Bacillati</taxon>
        <taxon>Actinomycetota</taxon>
        <taxon>Actinomycetes</taxon>
        <taxon>Kitasatosporales</taxon>
        <taxon>Streptomycetaceae</taxon>
        <taxon>Kitasatospora</taxon>
    </lineage>
</organism>
<evidence type="ECO:0000259" key="3">
    <source>
        <dbReference type="Pfam" id="PF20611"/>
    </source>
</evidence>
<dbReference type="Proteomes" id="UP001501752">
    <property type="component" value="Unassembled WGS sequence"/>
</dbReference>
<reference evidence="5" key="1">
    <citation type="journal article" date="2019" name="Int. J. Syst. Evol. Microbiol.">
        <title>The Global Catalogue of Microorganisms (GCM) 10K type strain sequencing project: providing services to taxonomists for standard genome sequencing and annotation.</title>
        <authorList>
            <consortium name="The Broad Institute Genomics Platform"/>
            <consortium name="The Broad Institute Genome Sequencing Center for Infectious Disease"/>
            <person name="Wu L."/>
            <person name="Ma J."/>
        </authorList>
    </citation>
    <scope>NUCLEOTIDE SEQUENCE [LARGE SCALE GENOMIC DNA]</scope>
    <source>
        <strain evidence="5">JCM 13006</strain>
    </source>
</reference>
<feature type="compositionally biased region" description="Low complexity" evidence="1">
    <location>
        <begin position="233"/>
        <end position="243"/>
    </location>
</feature>
<gene>
    <name evidence="4" type="ORF">GCM10023235_07550</name>
</gene>
<feature type="chain" id="PRO_5046887193" description="DUF6801 domain-containing protein" evidence="2">
    <location>
        <begin position="29"/>
        <end position="579"/>
    </location>
</feature>
<comment type="caution">
    <text evidence="4">The sequence shown here is derived from an EMBL/GenBank/DDBJ whole genome shotgun (WGS) entry which is preliminary data.</text>
</comment>
<keyword evidence="2" id="KW-0732">Signal</keyword>
<feature type="compositionally biased region" description="Low complexity" evidence="1">
    <location>
        <begin position="262"/>
        <end position="289"/>
    </location>
</feature>
<keyword evidence="5" id="KW-1185">Reference proteome</keyword>
<dbReference type="EMBL" id="BAABIS010000001">
    <property type="protein sequence ID" value="GAA4835331.1"/>
    <property type="molecule type" value="Genomic_DNA"/>
</dbReference>
<dbReference type="Pfam" id="PF20611">
    <property type="entry name" value="DUF6801"/>
    <property type="match status" value="1"/>
</dbReference>
<evidence type="ECO:0000256" key="1">
    <source>
        <dbReference type="SAM" id="MobiDB-lite"/>
    </source>
</evidence>
<feature type="region of interest" description="Disordered" evidence="1">
    <location>
        <begin position="233"/>
        <end position="289"/>
    </location>
</feature>
<dbReference type="InterPro" id="IPR046542">
    <property type="entry name" value="DUF6801"/>
</dbReference>
<name>A0ABP9DAW1_9ACTN</name>